<feature type="domain" description="EGF-like" evidence="5">
    <location>
        <begin position="43"/>
        <end position="85"/>
    </location>
</feature>
<feature type="disulfide bond" evidence="3">
    <location>
        <begin position="54"/>
        <end position="71"/>
    </location>
</feature>
<dbReference type="Gene3D" id="3.90.215.10">
    <property type="entry name" value="Gamma Fibrinogen, chain A, domain 1"/>
    <property type="match status" value="1"/>
</dbReference>
<dbReference type="Gene3D" id="4.10.400.10">
    <property type="entry name" value="Low-density Lipoprotein Receptor"/>
    <property type="match status" value="2"/>
</dbReference>
<keyword evidence="2 3" id="KW-1015">Disulfide bond</keyword>
<dbReference type="InterPro" id="IPR002181">
    <property type="entry name" value="Fibrinogen_a/b/g_C_dom"/>
</dbReference>
<evidence type="ECO:0000313" key="7">
    <source>
        <dbReference type="Proteomes" id="UP000887565"/>
    </source>
</evidence>
<protein>
    <submittedName>
        <fullName evidence="8">Fibrinogen C-terminal domain-containing protein</fullName>
    </submittedName>
</protein>
<dbReference type="InterPro" id="IPR002172">
    <property type="entry name" value="LDrepeatLR_classA_rpt"/>
</dbReference>
<organism evidence="7 8">
    <name type="scientific">Romanomermis culicivorax</name>
    <name type="common">Nematode worm</name>
    <dbReference type="NCBI Taxonomy" id="13658"/>
    <lineage>
        <taxon>Eukaryota</taxon>
        <taxon>Metazoa</taxon>
        <taxon>Ecdysozoa</taxon>
        <taxon>Nematoda</taxon>
        <taxon>Enoplea</taxon>
        <taxon>Dorylaimia</taxon>
        <taxon>Mermithida</taxon>
        <taxon>Mermithoidea</taxon>
        <taxon>Mermithidae</taxon>
        <taxon>Romanomermis</taxon>
    </lineage>
</organism>
<accession>A0A915HDI8</accession>
<evidence type="ECO:0000256" key="1">
    <source>
        <dbReference type="ARBA" id="ARBA00022536"/>
    </source>
</evidence>
<dbReference type="OMA" id="LCDDGIN"/>
<dbReference type="WBParaSite" id="nRc.2.0.1.t00130-RA">
    <property type="protein sequence ID" value="nRc.2.0.1.t00130-RA"/>
    <property type="gene ID" value="nRc.2.0.1.g00130"/>
</dbReference>
<sequence length="531" mass="58693">MMRDLDIFSVLVEIFVALGGRPVRLSPRTALLLGFGQLTKGQLRNACLQHRDNCDQNAVCVPNVISSTFACKCQAGYAGDGVTCSIYSRIPGSCSMQPLQFDCGNGQCLPIEKFRNCVIDCPDGSDESCWTGQIKCDNCKCIDPNDAAQGCTDSSSLCPSPGMFHCANSGGCVYDEMVLDGTPNCPDGSDENYCSTILTNCPPGQQCVYAVNLHNFTCGCPSGSMQSGGVCQTTYNGQPKDCADYQTQSRSISGYGTFTVYYPSCASAGSLCSTLQVSCDFTFDGGGWTIIQKRQNGQLDYYRTWNEYKNGFGSQDNEFWLGNEYVYQLTSTMGVTYELVILMSSIINMQITVRYNRFQLGSQYDFYRLTLGNMIQGDTPSECNYIALSLKHFHSNAADSLQPSRNQRFGTKDQDVDYDPGTSCGIWWRSGWWHDPYCFRTGDLNVPYDPVAGMAQLAGIVWTGVAKDARIRATQMMIRPLGFSVEYNNDEKHIKANFENSETSNICKFADENRTASSSICILLRFHCNLM</sequence>
<dbReference type="SMART" id="SM00181">
    <property type="entry name" value="EGF"/>
    <property type="match status" value="2"/>
</dbReference>
<dbReference type="AlphaFoldDB" id="A0A915HDI8"/>
<dbReference type="InterPro" id="IPR000742">
    <property type="entry name" value="EGF"/>
</dbReference>
<dbReference type="PANTHER" id="PTHR19143">
    <property type="entry name" value="FIBRINOGEN/TENASCIN/ANGIOPOEITIN"/>
    <property type="match status" value="1"/>
</dbReference>
<reference evidence="8" key="1">
    <citation type="submission" date="2022-11" db="UniProtKB">
        <authorList>
            <consortium name="WormBaseParasite"/>
        </authorList>
    </citation>
    <scope>IDENTIFICATION</scope>
</reference>
<dbReference type="SUPFAM" id="SSF57424">
    <property type="entry name" value="LDL receptor-like module"/>
    <property type="match status" value="2"/>
</dbReference>
<name>A0A915HDI8_ROMCU</name>
<keyword evidence="7" id="KW-1185">Reference proteome</keyword>
<dbReference type="InterPro" id="IPR036056">
    <property type="entry name" value="Fibrinogen-like_C"/>
</dbReference>
<dbReference type="InterPro" id="IPR036055">
    <property type="entry name" value="LDL_receptor-like_sf"/>
</dbReference>
<dbReference type="Proteomes" id="UP000887565">
    <property type="component" value="Unplaced"/>
</dbReference>
<dbReference type="Pfam" id="PF00147">
    <property type="entry name" value="Fibrinogen_C"/>
    <property type="match status" value="1"/>
</dbReference>
<dbReference type="SMART" id="SM00192">
    <property type="entry name" value="LDLa"/>
    <property type="match status" value="2"/>
</dbReference>
<dbReference type="Pfam" id="PF00057">
    <property type="entry name" value="Ldl_recept_a"/>
    <property type="match status" value="1"/>
</dbReference>
<evidence type="ECO:0000256" key="3">
    <source>
        <dbReference type="PROSITE-ProRule" id="PRU00076"/>
    </source>
</evidence>
<dbReference type="PRINTS" id="PR00261">
    <property type="entry name" value="LDLRECEPTOR"/>
</dbReference>
<evidence type="ECO:0000259" key="5">
    <source>
        <dbReference type="PROSITE" id="PS50026"/>
    </source>
</evidence>
<dbReference type="PROSITE" id="PS51406">
    <property type="entry name" value="FIBRINOGEN_C_2"/>
    <property type="match status" value="1"/>
</dbReference>
<feature type="domain" description="Fibrinogen C-terminal" evidence="6">
    <location>
        <begin position="233"/>
        <end position="482"/>
    </location>
</feature>
<dbReference type="GO" id="GO:0005615">
    <property type="term" value="C:extracellular space"/>
    <property type="evidence" value="ECO:0007669"/>
    <property type="project" value="TreeGrafter"/>
</dbReference>
<dbReference type="PROSITE" id="PS50068">
    <property type="entry name" value="LDLRA_2"/>
    <property type="match status" value="2"/>
</dbReference>
<dbReference type="PROSITE" id="PS01186">
    <property type="entry name" value="EGF_2"/>
    <property type="match status" value="1"/>
</dbReference>
<dbReference type="SMART" id="SM00186">
    <property type="entry name" value="FBG"/>
    <property type="match status" value="1"/>
</dbReference>
<proteinExistence type="predicted"/>
<dbReference type="InterPro" id="IPR050373">
    <property type="entry name" value="Fibrinogen_C-term_domain"/>
</dbReference>
<dbReference type="SUPFAM" id="SSF56496">
    <property type="entry name" value="Fibrinogen C-terminal domain-like"/>
    <property type="match status" value="1"/>
</dbReference>
<feature type="disulfide bond" evidence="4">
    <location>
        <begin position="103"/>
        <end position="121"/>
    </location>
</feature>
<keyword evidence="1 3" id="KW-0245">EGF-like domain</keyword>
<dbReference type="PROSITE" id="PS50026">
    <property type="entry name" value="EGF_3"/>
    <property type="match status" value="1"/>
</dbReference>
<comment type="caution">
    <text evidence="3">Lacks conserved residue(s) required for the propagation of feature annotation.</text>
</comment>
<dbReference type="CDD" id="cd00112">
    <property type="entry name" value="LDLa"/>
    <property type="match status" value="2"/>
</dbReference>
<evidence type="ECO:0000256" key="4">
    <source>
        <dbReference type="PROSITE-ProRule" id="PRU00124"/>
    </source>
</evidence>
<evidence type="ECO:0000259" key="6">
    <source>
        <dbReference type="PROSITE" id="PS51406"/>
    </source>
</evidence>
<evidence type="ECO:0000313" key="8">
    <source>
        <dbReference type="WBParaSite" id="nRc.2.0.1.t00130-RA"/>
    </source>
</evidence>
<dbReference type="InterPro" id="IPR024731">
    <property type="entry name" value="NELL2-like_EGF"/>
</dbReference>
<evidence type="ECO:0000256" key="2">
    <source>
        <dbReference type="ARBA" id="ARBA00023157"/>
    </source>
</evidence>
<dbReference type="Gene3D" id="2.10.25.10">
    <property type="entry name" value="Laminin"/>
    <property type="match status" value="1"/>
</dbReference>
<dbReference type="Pfam" id="PF12947">
    <property type="entry name" value="EGF_3"/>
    <property type="match status" value="1"/>
</dbReference>
<dbReference type="InterPro" id="IPR014716">
    <property type="entry name" value="Fibrinogen_a/b/g_C_1"/>
</dbReference>